<dbReference type="PANTHER" id="PTHR43788">
    <property type="entry name" value="DNA2/NAM7 HELICASE FAMILY MEMBER"/>
    <property type="match status" value="1"/>
</dbReference>
<evidence type="ECO:0000313" key="14">
    <source>
        <dbReference type="Proteomes" id="UP000732105"/>
    </source>
</evidence>
<keyword evidence="7 11" id="KW-0067">ATP-binding</keyword>
<comment type="catalytic activity">
    <reaction evidence="11">
        <text>ATP + H2O = ADP + phosphate + H(+)</text>
        <dbReference type="Rhea" id="RHEA:13065"/>
        <dbReference type="ChEBI" id="CHEBI:15377"/>
        <dbReference type="ChEBI" id="CHEBI:15378"/>
        <dbReference type="ChEBI" id="CHEBI:30616"/>
        <dbReference type="ChEBI" id="CHEBI:43474"/>
        <dbReference type="ChEBI" id="CHEBI:456216"/>
        <dbReference type="EC" id="5.6.2.3"/>
    </reaction>
</comment>
<evidence type="ECO:0000256" key="3">
    <source>
        <dbReference type="ARBA" id="ARBA00022763"/>
    </source>
</evidence>
<dbReference type="Gene3D" id="1.10.10.1020">
    <property type="entry name" value="RecBCD complex, subunit RecD, N-terminal domain"/>
    <property type="match status" value="1"/>
</dbReference>
<dbReference type="InterPro" id="IPR041851">
    <property type="entry name" value="RecD_N_sf"/>
</dbReference>
<reference evidence="13 14" key="1">
    <citation type="submission" date="2018-12" db="EMBL/GenBank/DDBJ databases">
        <title>Marinifilum JC070 sp. nov., a marine bacterium isolated from Yongle Blue Hole in the South China Sea.</title>
        <authorList>
            <person name="Fu T."/>
        </authorList>
    </citation>
    <scope>NUCLEOTIDE SEQUENCE [LARGE SCALE GENOMIC DNA]</scope>
    <source>
        <strain evidence="13 14">JC070</strain>
    </source>
</reference>
<feature type="domain" description="UvrD-like helicase C-terminal" evidence="12">
    <location>
        <begin position="540"/>
        <end position="587"/>
    </location>
</feature>
<dbReference type="CDD" id="cd17933">
    <property type="entry name" value="DEXSc_RecD-like"/>
    <property type="match status" value="1"/>
</dbReference>
<keyword evidence="9 11" id="KW-0234">DNA repair</keyword>
<comment type="caution">
    <text evidence="13">The sequence shown here is derived from an EMBL/GenBank/DDBJ whole genome shotgun (WGS) entry which is preliminary data.</text>
</comment>
<keyword evidence="10 11" id="KW-0413">Isomerase</keyword>
<dbReference type="Proteomes" id="UP000732105">
    <property type="component" value="Unassembled WGS sequence"/>
</dbReference>
<protein>
    <recommendedName>
        <fullName evidence="11">RecBCD enzyme subunit RecD</fullName>
        <ecNumber evidence="11">5.6.2.3</ecNumber>
    </recommendedName>
    <alternativeName>
        <fullName evidence="11">DNA 5'-3' helicase subunit RecD</fullName>
    </alternativeName>
    <alternativeName>
        <fullName evidence="11">Exonuclease V subunit RecD</fullName>
        <shortName evidence="11">ExoV subunit RecD</shortName>
    </alternativeName>
    <alternativeName>
        <fullName evidence="11">Helicase/nuclease RecBCD subunit RecD</fullName>
    </alternativeName>
</protein>
<sequence>MPHTIDVHKEFASFFKDEMLETAAYLVSKKLEEGHTCINIEDFNSKLAQIERNEGSLKPIDIDALKRSHFVSEKAGEIQPFILHDGNFYLHRYYSYETEIIEKIEQMIACENDSDFNEELLLNHRDFILDLFSDHKVYKEFSKEENINWQLVGAITGMLSNFSIITGGPGTGKTTAVAKLLAILYNIKPDIKIALAAPTGKAAARMKESLMAAVIRGESGNRLIRELNDDMQSFTKLTASTLHRLLGYQPGTHYFKHDENNPLDYDVLIVDESSMIGASMMAKLLNAIKPTSKLIMLGDKDQLASVEAGSIFGDICLTQKDKMNKLSMERVELINSYITEADAGLDQDDLLQEAMNNKLQQHIIELKKSWRFKSTEGIGEFSHAVINGSLTDELITKPVSQEGQYVKVCNDYESTDLTDLMNGFKAYIKEEDIVQALMKLNQVRFLCAIRSGRYGVQHYNSLIGSYLENEGCLNPSSTFFENQPIMITKNNKEHNLFNGDIGLIRKDVSRDKLMAYFEDGDDESGYRAIPTTYLSEFTTVFAMTIHKSQGSEFEHVGIVLPDDENTPLLTRELIYTAITRAKQRAIIFSSNEVLKAGVVRQVERASGITNRFNKTQSK</sequence>
<dbReference type="NCBIfam" id="TIGR01447">
    <property type="entry name" value="recD"/>
    <property type="match status" value="1"/>
</dbReference>
<dbReference type="EMBL" id="RZNH01000019">
    <property type="protein sequence ID" value="NOU60590.1"/>
    <property type="molecule type" value="Genomic_DNA"/>
</dbReference>
<evidence type="ECO:0000256" key="10">
    <source>
        <dbReference type="ARBA" id="ARBA00023235"/>
    </source>
</evidence>
<evidence type="ECO:0000256" key="1">
    <source>
        <dbReference type="ARBA" id="ARBA00022722"/>
    </source>
</evidence>
<dbReference type="SUPFAM" id="SSF52540">
    <property type="entry name" value="P-loop containing nucleoside triphosphate hydrolases"/>
    <property type="match status" value="2"/>
</dbReference>
<dbReference type="HAMAP" id="MF_01487">
    <property type="entry name" value="RecD"/>
    <property type="match status" value="1"/>
</dbReference>
<dbReference type="InterPro" id="IPR027785">
    <property type="entry name" value="UvrD-like_helicase_C"/>
</dbReference>
<comment type="function">
    <text evidence="11">A helicase/nuclease that prepares dsDNA breaks (DSB) for recombinational DNA repair. Binds to DSBs and unwinds DNA via a highly rapid and processive ATP-dependent bidirectional helicase activity. Unwinds dsDNA until it encounters a Chi (crossover hotspot instigator) sequence from the 3' direction. Cuts ssDNA a few nucleotides 3' to the Chi site. The properties and activities of the enzyme are changed at Chi. The Chi-altered holoenzyme produces a long 3'-ssDNA overhang and facilitates RecA-binding to the ssDNA for homologous DNA recombination and repair. Holoenzyme degrades any linearized DNA that is unable to undergo homologous recombination. In the holoenzyme this subunit has ssDNA-dependent ATPase and 5'-3' helicase activity. When added to pre-assembled RecBC greatly stimulates nuclease activity and augments holoenzyme processivity. Negatively regulates the RecA-loading ability of RecBCD.</text>
</comment>
<dbReference type="InterPro" id="IPR050534">
    <property type="entry name" value="Coronavir_polyprotein_1ab"/>
</dbReference>
<dbReference type="PANTHER" id="PTHR43788:SF6">
    <property type="entry name" value="DNA HELICASE B"/>
    <property type="match status" value="1"/>
</dbReference>
<evidence type="ECO:0000256" key="11">
    <source>
        <dbReference type="HAMAP-Rule" id="MF_01487"/>
    </source>
</evidence>
<keyword evidence="5 11" id="KW-0347">Helicase</keyword>
<evidence type="ECO:0000256" key="2">
    <source>
        <dbReference type="ARBA" id="ARBA00022741"/>
    </source>
</evidence>
<comment type="similarity">
    <text evidence="11">Belongs to the RecD family.</text>
</comment>
<keyword evidence="14" id="KW-1185">Reference proteome</keyword>
<gene>
    <name evidence="11 13" type="primary">recD</name>
    <name evidence="13" type="ORF">ELS83_12235</name>
</gene>
<comment type="subunit">
    <text evidence="11">Heterotrimer of RecB, RecC and RecD. All subunits contribute to DNA-binding.</text>
</comment>
<feature type="binding site" evidence="11">
    <location>
        <begin position="167"/>
        <end position="174"/>
    </location>
    <ligand>
        <name>ATP</name>
        <dbReference type="ChEBI" id="CHEBI:30616"/>
    </ligand>
</feature>
<evidence type="ECO:0000256" key="9">
    <source>
        <dbReference type="ARBA" id="ARBA00023204"/>
    </source>
</evidence>
<dbReference type="RefSeq" id="WP_171595862.1">
    <property type="nucleotide sequence ID" value="NZ_RZNH01000019.1"/>
</dbReference>
<dbReference type="Pfam" id="PF13245">
    <property type="entry name" value="AAA_19"/>
    <property type="match status" value="1"/>
</dbReference>
<keyword evidence="8 11" id="KW-0238">DNA-binding</keyword>
<evidence type="ECO:0000313" key="13">
    <source>
        <dbReference type="EMBL" id="NOU60590.1"/>
    </source>
</evidence>
<keyword evidence="1 11" id="KW-0540">Nuclease</keyword>
<keyword evidence="4 11" id="KW-0378">Hydrolase</keyword>
<evidence type="ECO:0000256" key="7">
    <source>
        <dbReference type="ARBA" id="ARBA00022840"/>
    </source>
</evidence>
<dbReference type="Pfam" id="PF13538">
    <property type="entry name" value="UvrD_C_2"/>
    <property type="match status" value="1"/>
</dbReference>
<organism evidence="13 14">
    <name type="scientific">Marinifilum caeruleilacunae</name>
    <dbReference type="NCBI Taxonomy" id="2499076"/>
    <lineage>
        <taxon>Bacteria</taxon>
        <taxon>Pseudomonadati</taxon>
        <taxon>Bacteroidota</taxon>
        <taxon>Bacteroidia</taxon>
        <taxon>Marinilabiliales</taxon>
        <taxon>Marinifilaceae</taxon>
    </lineage>
</organism>
<accession>A0ABX1WXJ8</accession>
<dbReference type="EC" id="5.6.2.3" evidence="11"/>
<name>A0ABX1WXJ8_9BACT</name>
<keyword evidence="3 11" id="KW-0227">DNA damage</keyword>
<evidence type="ECO:0000256" key="8">
    <source>
        <dbReference type="ARBA" id="ARBA00023125"/>
    </source>
</evidence>
<evidence type="ECO:0000256" key="4">
    <source>
        <dbReference type="ARBA" id="ARBA00022801"/>
    </source>
</evidence>
<keyword evidence="2 11" id="KW-0547">Nucleotide-binding</keyword>
<evidence type="ECO:0000259" key="12">
    <source>
        <dbReference type="Pfam" id="PF13538"/>
    </source>
</evidence>
<dbReference type="InterPro" id="IPR027417">
    <property type="entry name" value="P-loop_NTPase"/>
</dbReference>
<keyword evidence="6 11" id="KW-0269">Exonuclease</keyword>
<dbReference type="Gene3D" id="3.40.50.300">
    <property type="entry name" value="P-loop containing nucleotide triphosphate hydrolases"/>
    <property type="match status" value="3"/>
</dbReference>
<evidence type="ECO:0000256" key="6">
    <source>
        <dbReference type="ARBA" id="ARBA00022839"/>
    </source>
</evidence>
<comment type="miscellaneous">
    <text evidence="11">In the RecBCD complex, RecB has a slow 3'-5' helicase, an exonuclease activity and loads RecA onto ssDNA, RecD has a fast 5'-3' helicase activity, while RecC stimulates the ATPase and processivity of the RecB helicase and contributes to recognition of the Chi site.</text>
</comment>
<dbReference type="CDD" id="cd18809">
    <property type="entry name" value="SF1_C_RecD"/>
    <property type="match status" value="1"/>
</dbReference>
<evidence type="ECO:0000256" key="5">
    <source>
        <dbReference type="ARBA" id="ARBA00022806"/>
    </source>
</evidence>
<proteinExistence type="inferred from homology"/>
<dbReference type="GO" id="GO:0008854">
    <property type="term" value="F:exodeoxyribonuclease V activity"/>
    <property type="evidence" value="ECO:0007669"/>
    <property type="project" value="UniProtKB-EC"/>
</dbReference>
<dbReference type="InterPro" id="IPR006344">
    <property type="entry name" value="RecD"/>
</dbReference>